<proteinExistence type="predicted"/>
<reference evidence="1 2" key="1">
    <citation type="submission" date="2015-03" db="EMBL/GenBank/DDBJ databases">
        <authorList>
            <consortium name="Pathogen Informatics"/>
        </authorList>
    </citation>
    <scope>NUCLEOTIDE SEQUENCE [LARGE SCALE GENOMIC DNA]</scope>
    <source>
        <strain evidence="1 2">Bir 187</strain>
    </source>
</reference>
<dbReference type="Proteomes" id="UP000049023">
    <property type="component" value="Unassembled WGS sequence"/>
</dbReference>
<name>A0A655AS05_MYCTX</name>
<evidence type="ECO:0000313" key="2">
    <source>
        <dbReference type="Proteomes" id="UP000049023"/>
    </source>
</evidence>
<evidence type="ECO:0000313" key="1">
    <source>
        <dbReference type="EMBL" id="CKU49226.1"/>
    </source>
</evidence>
<protein>
    <submittedName>
        <fullName evidence="1">Uncharacterized protein</fullName>
    </submittedName>
</protein>
<gene>
    <name evidence="1" type="ORF">ERS027661_05028</name>
</gene>
<dbReference type="AlphaFoldDB" id="A0A655AS05"/>
<sequence length="58" mass="6628">MSTHLFTLKNTNQKRAIQSLGLKKSLAKFQTLVKMPSKTLTKWGLSVLVLRLKKVIFL</sequence>
<dbReference type="EMBL" id="CNFU01002658">
    <property type="protein sequence ID" value="CKU49226.1"/>
    <property type="molecule type" value="Genomic_DNA"/>
</dbReference>
<organism evidence="1 2">
    <name type="scientific">Mycobacterium tuberculosis</name>
    <dbReference type="NCBI Taxonomy" id="1773"/>
    <lineage>
        <taxon>Bacteria</taxon>
        <taxon>Bacillati</taxon>
        <taxon>Actinomycetota</taxon>
        <taxon>Actinomycetes</taxon>
        <taxon>Mycobacteriales</taxon>
        <taxon>Mycobacteriaceae</taxon>
        <taxon>Mycobacterium</taxon>
        <taxon>Mycobacterium tuberculosis complex</taxon>
    </lineage>
</organism>
<accession>A0A655AS05</accession>